<dbReference type="Gene3D" id="3.30.70.1290">
    <property type="entry name" value="Transposase IS200-like"/>
    <property type="match status" value="1"/>
</dbReference>
<dbReference type="InterPro" id="IPR036515">
    <property type="entry name" value="Transposase_17_sf"/>
</dbReference>
<proteinExistence type="predicted"/>
<sequence>MLRFAGNSPWHAPWGVAAMSKAKRYLPGTFYEVTRRCVERAHKLTPNHPSNRKHSSSVAQLYQYATARYAERYGIEVIAVCVMSNHIHEVLFDRSGKISQFLQARNKMLADTVKVRYGLPSNVFDKPDGTYNRLEGTTAIAEKIAYAMANPVEAGLVASPEEWPGMISSVEDLFGATTDVARPREYLAQNNKTNAPTVKFRIGAPKEAVELFGSVTEMAMQ</sequence>
<dbReference type="PANTHER" id="PTHR34322:SF2">
    <property type="entry name" value="TRANSPOSASE IS200-LIKE DOMAIN-CONTAINING PROTEIN"/>
    <property type="match status" value="1"/>
</dbReference>
<feature type="non-terminal residue" evidence="1">
    <location>
        <position position="221"/>
    </location>
</feature>
<gene>
    <name evidence="1" type="ORF">OUZ56_032669</name>
</gene>
<accession>A0ABR0B9L2</accession>
<protein>
    <recommendedName>
        <fullName evidence="3">Transposase IS200-like domain-containing protein</fullName>
    </recommendedName>
</protein>
<evidence type="ECO:0000313" key="2">
    <source>
        <dbReference type="Proteomes" id="UP001234178"/>
    </source>
</evidence>
<evidence type="ECO:0008006" key="3">
    <source>
        <dbReference type="Google" id="ProtNLM"/>
    </source>
</evidence>
<reference evidence="1 2" key="1">
    <citation type="journal article" date="2023" name="Nucleic Acids Res.">
        <title>The hologenome of Daphnia magna reveals possible DNA methylation and microbiome-mediated evolution of the host genome.</title>
        <authorList>
            <person name="Chaturvedi A."/>
            <person name="Li X."/>
            <person name="Dhandapani V."/>
            <person name="Marshall H."/>
            <person name="Kissane S."/>
            <person name="Cuenca-Cambronero M."/>
            <person name="Asole G."/>
            <person name="Calvet F."/>
            <person name="Ruiz-Romero M."/>
            <person name="Marangio P."/>
            <person name="Guigo R."/>
            <person name="Rago D."/>
            <person name="Mirbahai L."/>
            <person name="Eastwood N."/>
            <person name="Colbourne J.K."/>
            <person name="Zhou J."/>
            <person name="Mallon E."/>
            <person name="Orsini L."/>
        </authorList>
    </citation>
    <scope>NUCLEOTIDE SEQUENCE [LARGE SCALE GENOMIC DNA]</scope>
    <source>
        <strain evidence="1">LRV0_1</strain>
    </source>
</reference>
<dbReference type="EMBL" id="JAOYFB010000041">
    <property type="protein sequence ID" value="KAK4045260.1"/>
    <property type="molecule type" value="Genomic_DNA"/>
</dbReference>
<evidence type="ECO:0000313" key="1">
    <source>
        <dbReference type="EMBL" id="KAK4045260.1"/>
    </source>
</evidence>
<keyword evidence="2" id="KW-1185">Reference proteome</keyword>
<dbReference type="PANTHER" id="PTHR34322">
    <property type="entry name" value="TRANSPOSASE, Y1_TNP DOMAIN-CONTAINING"/>
    <property type="match status" value="1"/>
</dbReference>
<organism evidence="1 2">
    <name type="scientific">Daphnia magna</name>
    <dbReference type="NCBI Taxonomy" id="35525"/>
    <lineage>
        <taxon>Eukaryota</taxon>
        <taxon>Metazoa</taxon>
        <taxon>Ecdysozoa</taxon>
        <taxon>Arthropoda</taxon>
        <taxon>Crustacea</taxon>
        <taxon>Branchiopoda</taxon>
        <taxon>Diplostraca</taxon>
        <taxon>Cladocera</taxon>
        <taxon>Anomopoda</taxon>
        <taxon>Daphniidae</taxon>
        <taxon>Daphnia</taxon>
    </lineage>
</organism>
<comment type="caution">
    <text evidence="1">The sequence shown here is derived from an EMBL/GenBank/DDBJ whole genome shotgun (WGS) entry which is preliminary data.</text>
</comment>
<dbReference type="SUPFAM" id="SSF143422">
    <property type="entry name" value="Transposase IS200-like"/>
    <property type="match status" value="1"/>
</dbReference>
<name>A0ABR0B9L2_9CRUS</name>
<dbReference type="Proteomes" id="UP001234178">
    <property type="component" value="Unassembled WGS sequence"/>
</dbReference>